<comment type="caution">
    <text evidence="3">The sequence shown here is derived from an EMBL/GenBank/DDBJ whole genome shotgun (WGS) entry which is preliminary data.</text>
</comment>
<evidence type="ECO:0000256" key="1">
    <source>
        <dbReference type="SAM" id="MobiDB-lite"/>
    </source>
</evidence>
<evidence type="ECO:0000256" key="2">
    <source>
        <dbReference type="SAM" id="Phobius"/>
    </source>
</evidence>
<name>A0ABR7G7P4_9FIRM</name>
<feature type="region of interest" description="Disordered" evidence="1">
    <location>
        <begin position="306"/>
        <end position="337"/>
    </location>
</feature>
<keyword evidence="4" id="KW-1185">Reference proteome</keyword>
<evidence type="ECO:0000313" key="3">
    <source>
        <dbReference type="EMBL" id="MBC5683458.1"/>
    </source>
</evidence>
<protein>
    <recommendedName>
        <fullName evidence="5">ABC transporter permease</fullName>
    </recommendedName>
</protein>
<dbReference type="EMBL" id="JACOPE010000001">
    <property type="protein sequence ID" value="MBC5683458.1"/>
    <property type="molecule type" value="Genomic_DNA"/>
</dbReference>
<gene>
    <name evidence="3" type="ORF">H8S40_07735</name>
</gene>
<dbReference type="RefSeq" id="WP_118723559.1">
    <property type="nucleotide sequence ID" value="NZ_JACOPE010000001.1"/>
</dbReference>
<keyword evidence="2" id="KW-0472">Membrane</keyword>
<reference evidence="3 4" key="1">
    <citation type="submission" date="2020-08" db="EMBL/GenBank/DDBJ databases">
        <title>Genome public.</title>
        <authorList>
            <person name="Liu C."/>
            <person name="Sun Q."/>
        </authorList>
    </citation>
    <scope>NUCLEOTIDE SEQUENCE [LARGE SCALE GENOMIC DNA]</scope>
    <source>
        <strain evidence="3 4">NSJ-13</strain>
    </source>
</reference>
<evidence type="ECO:0008006" key="5">
    <source>
        <dbReference type="Google" id="ProtNLM"/>
    </source>
</evidence>
<keyword evidence="2" id="KW-1133">Transmembrane helix</keyword>
<feature type="transmembrane region" description="Helical" evidence="2">
    <location>
        <begin position="20"/>
        <end position="40"/>
    </location>
</feature>
<feature type="transmembrane region" description="Helical" evidence="2">
    <location>
        <begin position="248"/>
        <end position="268"/>
    </location>
</feature>
<feature type="transmembrane region" description="Helical" evidence="2">
    <location>
        <begin position="219"/>
        <end position="242"/>
    </location>
</feature>
<evidence type="ECO:0000313" key="4">
    <source>
        <dbReference type="Proteomes" id="UP000631576"/>
    </source>
</evidence>
<feature type="transmembrane region" description="Helical" evidence="2">
    <location>
        <begin position="191"/>
        <end position="207"/>
    </location>
</feature>
<keyword evidence="2" id="KW-0812">Transmembrane</keyword>
<feature type="compositionally biased region" description="Basic and acidic residues" evidence="1">
    <location>
        <begin position="312"/>
        <end position="327"/>
    </location>
</feature>
<feature type="transmembrane region" description="Helical" evidence="2">
    <location>
        <begin position="84"/>
        <end position="104"/>
    </location>
</feature>
<sequence length="359" mass="40134">MSTVLVWREQFQKLYAKYSFYIIRILQFALGIAVFGMINSNIGFLKIASTSICTIGLALICAFLPLGVMTLIATILILAHMYTLSLGLMLITGVFFLLMYIFYLRFVPDQAWLILLTAVGFACKIPFAIVIGIGLLGTPLYLISAVCGTFTFYMVHIVKISSTSFKGEAAHNLLVMVMKFVKQFFSNKEMILMMVIVIVCGLLVYGLRTRSIDHAWKIATVAGVLTAVALSVIGNVVFNIHIAYPSMLIDGILAIIVGLLFEVLFLSVDYSRTEYLEFEDDEYHYYVKAVPKVAVTAPEKNVKQITGQTNDAKNDEMKSIEQNDKQETTNNYGRNERAEDLLLTRSLNKELGIDDTAKK</sequence>
<organism evidence="3 4">
    <name type="scientific">Ruminococcus hominis</name>
    <dbReference type="NCBI Taxonomy" id="2763065"/>
    <lineage>
        <taxon>Bacteria</taxon>
        <taxon>Bacillati</taxon>
        <taxon>Bacillota</taxon>
        <taxon>Clostridia</taxon>
        <taxon>Eubacteriales</taxon>
        <taxon>Oscillospiraceae</taxon>
        <taxon>Ruminococcus</taxon>
    </lineage>
</organism>
<feature type="transmembrane region" description="Helical" evidence="2">
    <location>
        <begin position="111"/>
        <end position="133"/>
    </location>
</feature>
<accession>A0ABR7G7P4</accession>
<dbReference type="Proteomes" id="UP000631576">
    <property type="component" value="Unassembled WGS sequence"/>
</dbReference>
<feature type="transmembrane region" description="Helical" evidence="2">
    <location>
        <begin position="52"/>
        <end position="78"/>
    </location>
</feature>
<proteinExistence type="predicted"/>